<dbReference type="AlphaFoldDB" id="A0AAV9K569"/>
<proteinExistence type="predicted"/>
<dbReference type="EMBL" id="JAWPEI010000012">
    <property type="protein sequence ID" value="KAK4708397.1"/>
    <property type="molecule type" value="Genomic_DNA"/>
</dbReference>
<organism evidence="1 2">
    <name type="scientific">Solanum pinnatisectum</name>
    <name type="common">tansyleaf nightshade</name>
    <dbReference type="NCBI Taxonomy" id="50273"/>
    <lineage>
        <taxon>Eukaryota</taxon>
        <taxon>Viridiplantae</taxon>
        <taxon>Streptophyta</taxon>
        <taxon>Embryophyta</taxon>
        <taxon>Tracheophyta</taxon>
        <taxon>Spermatophyta</taxon>
        <taxon>Magnoliopsida</taxon>
        <taxon>eudicotyledons</taxon>
        <taxon>Gunneridae</taxon>
        <taxon>Pentapetalae</taxon>
        <taxon>asterids</taxon>
        <taxon>lamiids</taxon>
        <taxon>Solanales</taxon>
        <taxon>Solanaceae</taxon>
        <taxon>Solanoideae</taxon>
        <taxon>Solaneae</taxon>
        <taxon>Solanum</taxon>
    </lineage>
</organism>
<evidence type="ECO:0000313" key="2">
    <source>
        <dbReference type="Proteomes" id="UP001311915"/>
    </source>
</evidence>
<sequence>MANDSVLSSRLGPSACKKNAKILQFIEKITRMVDAVQQSILDEILTRNSQIEYFNDRLTFRSNILIVTYEYLQVKIQHTKYNPDPFSNHFQTN</sequence>
<evidence type="ECO:0000313" key="1">
    <source>
        <dbReference type="EMBL" id="KAK4708397.1"/>
    </source>
</evidence>
<reference evidence="1 2" key="1">
    <citation type="submission" date="2023-10" db="EMBL/GenBank/DDBJ databases">
        <title>Genome-Wide Identification Analysis in wild type Solanum Pinnatisectum Reveals Some Genes Defensing Phytophthora Infestans.</title>
        <authorList>
            <person name="Sun C."/>
        </authorList>
    </citation>
    <scope>NUCLEOTIDE SEQUENCE [LARGE SCALE GENOMIC DNA]</scope>
    <source>
        <strain evidence="1">LQN</strain>
        <tissue evidence="1">Leaf</tissue>
    </source>
</reference>
<dbReference type="Proteomes" id="UP001311915">
    <property type="component" value="Unassembled WGS sequence"/>
</dbReference>
<accession>A0AAV9K569</accession>
<keyword evidence="2" id="KW-1185">Reference proteome</keyword>
<dbReference type="Pfam" id="PF03321">
    <property type="entry name" value="GH3"/>
    <property type="match status" value="1"/>
</dbReference>
<gene>
    <name evidence="1" type="ORF">R3W88_029322</name>
</gene>
<comment type="caution">
    <text evidence="1">The sequence shown here is derived from an EMBL/GenBank/DDBJ whole genome shotgun (WGS) entry which is preliminary data.</text>
</comment>
<name>A0AAV9K569_9SOLN</name>
<protein>
    <submittedName>
        <fullName evidence="1">Uncharacterized protein</fullName>
    </submittedName>
</protein>